<dbReference type="GeneID" id="94429257"/>
<proteinExistence type="predicted"/>
<protein>
    <recommendedName>
        <fullName evidence="4">Transmembrane protein</fullName>
    </recommendedName>
</protein>
<evidence type="ECO:0000313" key="2">
    <source>
        <dbReference type="EMBL" id="PHJ20294.1"/>
    </source>
</evidence>
<evidence type="ECO:0000313" key="3">
    <source>
        <dbReference type="Proteomes" id="UP000221165"/>
    </source>
</evidence>
<dbReference type="VEuPathDB" id="ToxoDB:CSUI_005879"/>
<dbReference type="AlphaFoldDB" id="A0A2C6KW21"/>
<feature type="transmembrane region" description="Helical" evidence="1">
    <location>
        <begin position="7"/>
        <end position="23"/>
    </location>
</feature>
<evidence type="ECO:0008006" key="4">
    <source>
        <dbReference type="Google" id="ProtNLM"/>
    </source>
</evidence>
<dbReference type="Proteomes" id="UP000221165">
    <property type="component" value="Unassembled WGS sequence"/>
</dbReference>
<reference evidence="2 3" key="1">
    <citation type="journal article" date="2017" name="Int. J. Parasitol.">
        <title>The genome of the protozoan parasite Cystoisospora suis and a reverse vaccinology approach to identify vaccine candidates.</title>
        <authorList>
            <person name="Palmieri N."/>
            <person name="Shrestha A."/>
            <person name="Ruttkowski B."/>
            <person name="Beck T."/>
            <person name="Vogl C."/>
            <person name="Tomley F."/>
            <person name="Blake D.P."/>
            <person name="Joachim A."/>
        </authorList>
    </citation>
    <scope>NUCLEOTIDE SEQUENCE [LARGE SCALE GENOMIC DNA]</scope>
    <source>
        <strain evidence="2 3">Wien I</strain>
    </source>
</reference>
<sequence length="89" mass="10203">ALLPRRLLFLFYLSFLVGTGNFIHRCLTRVKRNLMGIFLTTQFFLEILNSLFSPVRSSIRRLLLLGRQEGLPFSFLSNPSLSPSVLFSP</sequence>
<comment type="caution">
    <text evidence="2">The sequence shown here is derived from an EMBL/GenBank/DDBJ whole genome shotgun (WGS) entry which is preliminary data.</text>
</comment>
<keyword evidence="3" id="KW-1185">Reference proteome</keyword>
<evidence type="ECO:0000256" key="1">
    <source>
        <dbReference type="SAM" id="Phobius"/>
    </source>
</evidence>
<dbReference type="EMBL" id="MIGC01002899">
    <property type="protein sequence ID" value="PHJ20294.1"/>
    <property type="molecule type" value="Genomic_DNA"/>
</dbReference>
<feature type="transmembrane region" description="Helical" evidence="1">
    <location>
        <begin position="35"/>
        <end position="52"/>
    </location>
</feature>
<gene>
    <name evidence="2" type="ORF">CSUI_005879</name>
</gene>
<organism evidence="2 3">
    <name type="scientific">Cystoisospora suis</name>
    <dbReference type="NCBI Taxonomy" id="483139"/>
    <lineage>
        <taxon>Eukaryota</taxon>
        <taxon>Sar</taxon>
        <taxon>Alveolata</taxon>
        <taxon>Apicomplexa</taxon>
        <taxon>Conoidasida</taxon>
        <taxon>Coccidia</taxon>
        <taxon>Eucoccidiorida</taxon>
        <taxon>Eimeriorina</taxon>
        <taxon>Sarcocystidae</taxon>
        <taxon>Cystoisospora</taxon>
    </lineage>
</organism>
<keyword evidence="1" id="KW-1133">Transmembrane helix</keyword>
<keyword evidence="1" id="KW-0812">Transmembrane</keyword>
<feature type="non-terminal residue" evidence="2">
    <location>
        <position position="1"/>
    </location>
</feature>
<keyword evidence="1" id="KW-0472">Membrane</keyword>
<accession>A0A2C6KW21</accession>
<name>A0A2C6KW21_9APIC</name>
<dbReference type="RefSeq" id="XP_067921984.1">
    <property type="nucleotide sequence ID" value="XM_068066046.1"/>
</dbReference>